<dbReference type="Gene3D" id="1.20.1280.50">
    <property type="match status" value="1"/>
</dbReference>
<reference evidence="3 4" key="1">
    <citation type="journal article" date="2013" name="Science">
        <title>Pandoraviruses: amoeba viruses with genomes up to 2.5 Mb reaching that of parasitic eukaryotes.</title>
        <authorList>
            <person name="Philippe N."/>
            <person name="Legendre M."/>
            <person name="Doutre G."/>
            <person name="Coute Y."/>
            <person name="Poirot O."/>
            <person name="Lescot M."/>
            <person name="Arslan D."/>
            <person name="Seltzer V."/>
            <person name="Bertaux L."/>
            <person name="Bruley C."/>
            <person name="Garin J."/>
            <person name="Claverie J.M."/>
            <person name="Abergel C."/>
        </authorList>
    </citation>
    <scope>NUCLEOTIDE SEQUENCE [LARGE SCALE GENOMIC DNA]</scope>
    <source>
        <strain evidence="3">Melbourne</strain>
    </source>
</reference>
<dbReference type="SUPFAM" id="SSF81383">
    <property type="entry name" value="F-box domain"/>
    <property type="match status" value="1"/>
</dbReference>
<dbReference type="EMBL" id="KC977570">
    <property type="protein sequence ID" value="AGO83018.1"/>
    <property type="molecule type" value="Genomic_DNA"/>
</dbReference>
<sequence length="608" mass="67056">MSSLGRRRKKARIAVAAHGPRTEKTPPRPMWDVLPDEVICIVLEACAQRDIGALAQTCRRMRRMCMDDALWRRVYLRDFPPCRGACLWVLGNEVDRLPVSLLDHVQHRLGRALDREDDLSVLDPVDARVAQSIEHLTGDSVEGVSHCVHHWPAVIQTRGYRWACASMVALDDGIATRRRFHANYTPGAPGVIVGFCAVQAPYAYDSKGRGDREENWTDDGALYPAAYRGEVTVRGGGFVAHGAGTLTSRADHRHQWMCRSGVWKHGKGHRAKGPCAWWQSVHGRHDGAVFVHCSGADRVPHLVEEFSGTVCNTGVLLTPLDDIVAAGCLSHAHADTDPRKGATRMALVARPGTPGRRQGTVTAVTTDLSLRAIANHLGSRGCWTTLCADGQGLVRTPSRRVAFAGWLHRCCPQSGSAWSVDGHLLYDGLFEREETVRGTFYRSDGTTLTCSWAHARRDDLRAFEPVTAVHPDGATVVWREWRDVDGHMRPRVVGFYWAPSGVSAAGAERPWPSSTHWDVVVLPREPNAPPEAPVRPLLADTGMPVADSLCVPHIYEILGDLAFWPRPNGAHDKRPHLHDALAFVSRMAATRPRWARCARIVSALYGPL</sequence>
<protein>
    <submittedName>
        <fullName evidence="3">F-box domain containing protein</fullName>
    </submittedName>
</protein>
<dbReference type="InterPro" id="IPR001810">
    <property type="entry name" value="F-box_dom"/>
</dbReference>
<dbReference type="GO" id="GO:0031146">
    <property type="term" value="P:SCF-dependent proteasomal ubiquitin-dependent protein catabolic process"/>
    <property type="evidence" value="ECO:0007669"/>
    <property type="project" value="TreeGrafter"/>
</dbReference>
<evidence type="ECO:0000313" key="4">
    <source>
        <dbReference type="Proteomes" id="UP000201566"/>
    </source>
</evidence>
<evidence type="ECO:0000256" key="1">
    <source>
        <dbReference type="SAM" id="MobiDB-lite"/>
    </source>
</evidence>
<dbReference type="GeneID" id="16512042"/>
<gene>
    <name evidence="3" type="ORF">pdul_cds_812</name>
</gene>
<dbReference type="PROSITE" id="PS50181">
    <property type="entry name" value="FBOX"/>
    <property type="match status" value="1"/>
</dbReference>
<accession>S4VRN1</accession>
<dbReference type="RefSeq" id="YP_008319687.1">
    <property type="nucleotide sequence ID" value="NC_021858.1"/>
</dbReference>
<feature type="domain" description="F-box" evidence="2">
    <location>
        <begin position="28"/>
        <end position="74"/>
    </location>
</feature>
<feature type="compositionally biased region" description="Basic residues" evidence="1">
    <location>
        <begin position="1"/>
        <end position="12"/>
    </location>
</feature>
<dbReference type="PANTHER" id="PTHR12874">
    <property type="entry name" value="F-BOX ONLY PROTEIN 48-RELATED"/>
    <property type="match status" value="1"/>
</dbReference>
<evidence type="ECO:0000259" key="2">
    <source>
        <dbReference type="PROSITE" id="PS50181"/>
    </source>
</evidence>
<dbReference type="Pfam" id="PF12937">
    <property type="entry name" value="F-box-like"/>
    <property type="match status" value="1"/>
</dbReference>
<dbReference type="Proteomes" id="UP000201566">
    <property type="component" value="Segment"/>
</dbReference>
<proteinExistence type="predicted"/>
<dbReference type="KEGG" id="vg:16512042"/>
<organism evidence="3 4">
    <name type="scientific">Pandoravirus dulcis</name>
    <dbReference type="NCBI Taxonomy" id="1349409"/>
    <lineage>
        <taxon>Viruses</taxon>
        <taxon>Pandoravirus</taxon>
    </lineage>
</organism>
<dbReference type="GO" id="GO:0019005">
    <property type="term" value="C:SCF ubiquitin ligase complex"/>
    <property type="evidence" value="ECO:0007669"/>
    <property type="project" value="TreeGrafter"/>
</dbReference>
<dbReference type="PANTHER" id="PTHR12874:SF9">
    <property type="entry name" value="F-BOX ONLY PROTEIN 48"/>
    <property type="match status" value="1"/>
</dbReference>
<feature type="region of interest" description="Disordered" evidence="1">
    <location>
        <begin position="1"/>
        <end position="28"/>
    </location>
</feature>
<name>S4VRN1_9VIRU</name>
<dbReference type="InterPro" id="IPR036047">
    <property type="entry name" value="F-box-like_dom_sf"/>
</dbReference>
<evidence type="ECO:0000313" key="3">
    <source>
        <dbReference type="EMBL" id="AGO83018.1"/>
    </source>
</evidence>